<feature type="transmembrane region" description="Helical" evidence="4">
    <location>
        <begin position="295"/>
        <end position="318"/>
    </location>
</feature>
<evidence type="ECO:0000256" key="4">
    <source>
        <dbReference type="SAM" id="Phobius"/>
    </source>
</evidence>
<dbReference type="InterPro" id="IPR029150">
    <property type="entry name" value="dCache_3"/>
</dbReference>
<gene>
    <name evidence="7" type="ORF">EP073_03810</name>
</gene>
<dbReference type="GO" id="GO:0004888">
    <property type="term" value="F:transmembrane signaling receptor activity"/>
    <property type="evidence" value="ECO:0007669"/>
    <property type="project" value="InterPro"/>
</dbReference>
<keyword evidence="4" id="KW-0472">Membrane</keyword>
<dbReference type="SUPFAM" id="SSF58104">
    <property type="entry name" value="Methyl-accepting chemotaxis protein (MCP) signaling domain"/>
    <property type="match status" value="1"/>
</dbReference>
<dbReference type="Pfam" id="PF00672">
    <property type="entry name" value="HAMP"/>
    <property type="match status" value="1"/>
</dbReference>
<name>A0A410JWG9_9BACT</name>
<dbReference type="GO" id="GO:0016020">
    <property type="term" value="C:membrane"/>
    <property type="evidence" value="ECO:0007669"/>
    <property type="project" value="InterPro"/>
</dbReference>
<keyword evidence="4" id="KW-1133">Transmembrane helix</keyword>
<dbReference type="PANTHER" id="PTHR32089">
    <property type="entry name" value="METHYL-ACCEPTING CHEMOTAXIS PROTEIN MCPB"/>
    <property type="match status" value="1"/>
</dbReference>
<accession>A0A410JWG9</accession>
<dbReference type="Proteomes" id="UP000287502">
    <property type="component" value="Chromosome"/>
</dbReference>
<evidence type="ECO:0000259" key="6">
    <source>
        <dbReference type="PROSITE" id="PS50885"/>
    </source>
</evidence>
<feature type="transmembrane region" description="Helical" evidence="4">
    <location>
        <begin position="20"/>
        <end position="40"/>
    </location>
</feature>
<dbReference type="InterPro" id="IPR004089">
    <property type="entry name" value="MCPsignal_dom"/>
</dbReference>
<comment type="similarity">
    <text evidence="2">Belongs to the methyl-accepting chemotaxis (MCP) protein family.</text>
</comment>
<dbReference type="CDD" id="cd06225">
    <property type="entry name" value="HAMP"/>
    <property type="match status" value="1"/>
</dbReference>
<dbReference type="Pfam" id="PF00015">
    <property type="entry name" value="MCPsignal"/>
    <property type="match status" value="1"/>
</dbReference>
<feature type="domain" description="Methyl-accepting transducer" evidence="5">
    <location>
        <begin position="367"/>
        <end position="624"/>
    </location>
</feature>
<dbReference type="SMART" id="SM00283">
    <property type="entry name" value="MA"/>
    <property type="match status" value="1"/>
</dbReference>
<sequence length="646" mass="70078">MCGGFIMPKVRKLSLFMKFLIPLAGIVTMAAIVYSVYSIIGLNKVKEDVMNAKVVEIGRFLEHTAESASETVLTNAVVLSTNSEIMNSLSMSDREYAGEYIGKIHYRLENNRNFDGIKILITDEGNSPFAHAGFNEGAPEAGYVLKRTEQSKSPFSGFEESVEGVCIKGAAPITDNSGKYVGSLQLSVNADLIAEEMKADMGVSTLILLNSSNTKGEKLGSYTVAYSGDSALASELQKKEFSVGESYTTTDTYFVITKEIKNDGDSALGYFVAAVPLKDIQQAIAGAKKVSSQQFFYTIVWFLFIASVVIVILFIAIIKPLKEVIATTEDLAVGDGDLTRRVNYKSGDEFELVSDNIDAFIEKVQNTVVTSLDNANETASASEELSSTSESLYSNIQEMTSLAEENSHIVNNIASNLDKTEELAISTTEVLEDSRNMLNKFVTNLNNVVSTIITESARQASLAKDMENLTEQAAQIRQVLSIISDIADQTNLLALNASIEAARAGEHGRGFAVVADEVRKLAERTQTSLVEINRIIGMITSGVENSNRQISDISEKIVTVADDSKELIGEANATGSKLGDTVAVSSEVVKMNTIIATKTKEMIEIVHRLTALSTENKYSGENVEEVARMLSEKSGGLLAVLKRFKV</sequence>
<dbReference type="PRINTS" id="PR00260">
    <property type="entry name" value="CHEMTRNSDUCR"/>
</dbReference>
<dbReference type="InterPro" id="IPR003660">
    <property type="entry name" value="HAMP_dom"/>
</dbReference>
<proteinExistence type="inferred from homology"/>
<dbReference type="AlphaFoldDB" id="A0A410JWG9"/>
<evidence type="ECO:0000256" key="2">
    <source>
        <dbReference type="ARBA" id="ARBA00029447"/>
    </source>
</evidence>
<evidence type="ECO:0000256" key="3">
    <source>
        <dbReference type="PROSITE-ProRule" id="PRU00284"/>
    </source>
</evidence>
<dbReference type="KEGG" id="gtl:EP073_03810"/>
<dbReference type="GO" id="GO:0006935">
    <property type="term" value="P:chemotaxis"/>
    <property type="evidence" value="ECO:0007669"/>
    <property type="project" value="InterPro"/>
</dbReference>
<evidence type="ECO:0000313" key="8">
    <source>
        <dbReference type="Proteomes" id="UP000287502"/>
    </source>
</evidence>
<evidence type="ECO:0000256" key="1">
    <source>
        <dbReference type="ARBA" id="ARBA00023224"/>
    </source>
</evidence>
<dbReference type="SMART" id="SM00304">
    <property type="entry name" value="HAMP"/>
    <property type="match status" value="1"/>
</dbReference>
<dbReference type="OrthoDB" id="9765170at2"/>
<evidence type="ECO:0000313" key="7">
    <source>
        <dbReference type="EMBL" id="QAR32560.1"/>
    </source>
</evidence>
<organism evidence="7 8">
    <name type="scientific">Geovibrio thiophilus</name>
    <dbReference type="NCBI Taxonomy" id="139438"/>
    <lineage>
        <taxon>Bacteria</taxon>
        <taxon>Pseudomonadati</taxon>
        <taxon>Deferribacterota</taxon>
        <taxon>Deferribacteres</taxon>
        <taxon>Deferribacterales</taxon>
        <taxon>Geovibrionaceae</taxon>
        <taxon>Geovibrio</taxon>
    </lineage>
</organism>
<dbReference type="Gene3D" id="1.10.287.950">
    <property type="entry name" value="Methyl-accepting chemotaxis protein"/>
    <property type="match status" value="1"/>
</dbReference>
<dbReference type="GO" id="GO:0007165">
    <property type="term" value="P:signal transduction"/>
    <property type="evidence" value="ECO:0007669"/>
    <property type="project" value="UniProtKB-KW"/>
</dbReference>
<dbReference type="PROSITE" id="PS50885">
    <property type="entry name" value="HAMP"/>
    <property type="match status" value="1"/>
</dbReference>
<dbReference type="Pfam" id="PF14827">
    <property type="entry name" value="dCache_3"/>
    <property type="match status" value="1"/>
</dbReference>
<protein>
    <submittedName>
        <fullName evidence="7">Methyl-accepting chemotaxis protein</fullName>
    </submittedName>
</protein>
<dbReference type="PROSITE" id="PS50111">
    <property type="entry name" value="CHEMOTAXIS_TRANSDUC_2"/>
    <property type="match status" value="1"/>
</dbReference>
<feature type="domain" description="HAMP" evidence="6">
    <location>
        <begin position="315"/>
        <end position="369"/>
    </location>
</feature>
<reference evidence="7 8" key="1">
    <citation type="submission" date="2019-01" db="EMBL/GenBank/DDBJ databases">
        <title>Geovibrio thiophilus DSM 11263, complete genome.</title>
        <authorList>
            <person name="Spring S."/>
            <person name="Bunk B."/>
            <person name="Sproer C."/>
        </authorList>
    </citation>
    <scope>NUCLEOTIDE SEQUENCE [LARGE SCALE GENOMIC DNA]</scope>
    <source>
        <strain evidence="7 8">DSM 11263</strain>
    </source>
</reference>
<dbReference type="InterPro" id="IPR004090">
    <property type="entry name" value="Chemotax_Me-accpt_rcpt"/>
</dbReference>
<dbReference type="PANTHER" id="PTHR32089:SF112">
    <property type="entry name" value="LYSOZYME-LIKE PROTEIN-RELATED"/>
    <property type="match status" value="1"/>
</dbReference>
<evidence type="ECO:0000259" key="5">
    <source>
        <dbReference type="PROSITE" id="PS50111"/>
    </source>
</evidence>
<keyword evidence="1 3" id="KW-0807">Transducer</keyword>
<dbReference type="EMBL" id="CP035108">
    <property type="protein sequence ID" value="QAR32560.1"/>
    <property type="molecule type" value="Genomic_DNA"/>
</dbReference>
<keyword evidence="4" id="KW-0812">Transmembrane</keyword>
<keyword evidence="8" id="KW-1185">Reference proteome</keyword>